<dbReference type="PANTHER" id="PTHR13847">
    <property type="entry name" value="SARCOSINE DEHYDROGENASE-RELATED"/>
    <property type="match status" value="1"/>
</dbReference>
<evidence type="ECO:0000313" key="3">
    <source>
        <dbReference type="EMBL" id="KAF7304446.1"/>
    </source>
</evidence>
<evidence type="ECO:0000259" key="2">
    <source>
        <dbReference type="Pfam" id="PF01266"/>
    </source>
</evidence>
<dbReference type="AlphaFoldDB" id="A0A8H6SS16"/>
<accession>A0A8H6SS16</accession>
<dbReference type="PANTHER" id="PTHR13847:SF260">
    <property type="entry name" value="FAD DEPENDENT OXIDOREDUCTASE DOMAIN-CONTAINING PROTEIN"/>
    <property type="match status" value="1"/>
</dbReference>
<dbReference type="Gene3D" id="3.50.50.60">
    <property type="entry name" value="FAD/NAD(P)-binding domain"/>
    <property type="match status" value="1"/>
</dbReference>
<feature type="transmembrane region" description="Helical" evidence="1">
    <location>
        <begin position="20"/>
        <end position="40"/>
    </location>
</feature>
<dbReference type="GO" id="GO:0005737">
    <property type="term" value="C:cytoplasm"/>
    <property type="evidence" value="ECO:0007669"/>
    <property type="project" value="TreeGrafter"/>
</dbReference>
<sequence>MSMASQPVASLDVQAAYVEGPVLIGTCVSLVLLGVVSGQTVKFLSNSNGDSWRLRVYVSLVGTLVALQSIFDFVRLWQQAVTNFGFVEPPILLGLSLDLILVPIISFMVEAYYIHRLAALSKRNFFVLVPICTVLLSAFVLHITVTFEEQTFTAERVRKVILLYEVILPVYLVGDLLLTISTAAYLYHFRRNVLPQNATVVTQLIRLVFQTSTPATCSIIVNFIIALHFPDVPGVLAAKQWAGFGVNIVIPKLFAVSVLWTINARGDMDQRRKIQASDTIRHGPTRMAAESPSNPGFPRPNPSISFWLQGTRSSTLIGHHTTASLPEDVQDVVIIGGGFSGVATAYFLLKSKNSPARVTLLEAREVCDGATGRNGGHCRPVPFQSYARYKKSFGKEQALKIVENEKETLRLLTEIVHKEEIDCDFAPTSTYDILESSADAAIYASRLSEFVADGGKVDGIVEAFTTPAAAHSETGTARAVAAYKWQCCSLWPYKLVAALAQVALSEGLNLQTNTPVRSVVLDEALREGERLWVLHTDRGLVKTRKVVYATNAHTATLLPELGGPIYPFKGHAVALVPTKPFSGTMNRVQSSYNFTGDGGNYFFQRPKDGIFVVGGGRDAVNNDELLRTTDDGTVLPVAVQSLKETVQGAFGAERWGKEALGEGLLTAWSGIMGYSADSVPYVGPLHGKVNAYICAGHNGHGMARIMTCARGIAQLLEGATYEETGLPECFLPTKERLEKHSLVKDPNGGK</sequence>
<feature type="domain" description="FAD dependent oxidoreductase" evidence="2">
    <location>
        <begin position="331"/>
        <end position="715"/>
    </location>
</feature>
<organism evidence="3 4">
    <name type="scientific">Mycena chlorophos</name>
    <name type="common">Agaric fungus</name>
    <name type="synonym">Agaricus chlorophos</name>
    <dbReference type="NCBI Taxonomy" id="658473"/>
    <lineage>
        <taxon>Eukaryota</taxon>
        <taxon>Fungi</taxon>
        <taxon>Dikarya</taxon>
        <taxon>Basidiomycota</taxon>
        <taxon>Agaricomycotina</taxon>
        <taxon>Agaricomycetes</taxon>
        <taxon>Agaricomycetidae</taxon>
        <taxon>Agaricales</taxon>
        <taxon>Marasmiineae</taxon>
        <taxon>Mycenaceae</taxon>
        <taxon>Mycena</taxon>
    </lineage>
</organism>
<feature type="transmembrane region" description="Helical" evidence="1">
    <location>
        <begin position="91"/>
        <end position="113"/>
    </location>
</feature>
<proteinExistence type="predicted"/>
<dbReference type="Gene3D" id="3.30.9.10">
    <property type="entry name" value="D-Amino Acid Oxidase, subunit A, domain 2"/>
    <property type="match status" value="1"/>
</dbReference>
<dbReference type="EMBL" id="JACAZE010000011">
    <property type="protein sequence ID" value="KAF7304446.1"/>
    <property type="molecule type" value="Genomic_DNA"/>
</dbReference>
<keyword evidence="1" id="KW-0472">Membrane</keyword>
<feature type="transmembrane region" description="Helical" evidence="1">
    <location>
        <begin position="125"/>
        <end position="147"/>
    </location>
</feature>
<feature type="transmembrane region" description="Helical" evidence="1">
    <location>
        <begin position="207"/>
        <end position="229"/>
    </location>
</feature>
<keyword evidence="4" id="KW-1185">Reference proteome</keyword>
<evidence type="ECO:0000256" key="1">
    <source>
        <dbReference type="SAM" id="Phobius"/>
    </source>
</evidence>
<feature type="transmembrane region" description="Helical" evidence="1">
    <location>
        <begin position="167"/>
        <end position="187"/>
    </location>
</feature>
<keyword evidence="1" id="KW-1133">Transmembrane helix</keyword>
<dbReference type="Pfam" id="PF01266">
    <property type="entry name" value="DAO"/>
    <property type="match status" value="1"/>
</dbReference>
<protein>
    <submittedName>
        <fullName evidence="3">DAO domain-containing protein</fullName>
    </submittedName>
</protein>
<dbReference type="OrthoDB" id="429143at2759"/>
<evidence type="ECO:0000313" key="4">
    <source>
        <dbReference type="Proteomes" id="UP000613580"/>
    </source>
</evidence>
<feature type="transmembrane region" description="Helical" evidence="1">
    <location>
        <begin position="52"/>
        <end position="71"/>
    </location>
</feature>
<dbReference type="InterPro" id="IPR006076">
    <property type="entry name" value="FAD-dep_OxRdtase"/>
</dbReference>
<gene>
    <name evidence="3" type="ORF">HMN09_00846800</name>
</gene>
<name>A0A8H6SS16_MYCCL</name>
<dbReference type="SUPFAM" id="SSF51905">
    <property type="entry name" value="FAD/NAD(P)-binding domain"/>
    <property type="match status" value="1"/>
</dbReference>
<reference evidence="3" key="1">
    <citation type="submission" date="2020-05" db="EMBL/GenBank/DDBJ databases">
        <title>Mycena genomes resolve the evolution of fungal bioluminescence.</title>
        <authorList>
            <person name="Tsai I.J."/>
        </authorList>
    </citation>
    <scope>NUCLEOTIDE SEQUENCE</scope>
    <source>
        <strain evidence="3">110903Hualien_Pintung</strain>
    </source>
</reference>
<feature type="transmembrane region" description="Helical" evidence="1">
    <location>
        <begin position="241"/>
        <end position="262"/>
    </location>
</feature>
<dbReference type="Proteomes" id="UP000613580">
    <property type="component" value="Unassembled WGS sequence"/>
</dbReference>
<keyword evidence="1" id="KW-0812">Transmembrane</keyword>
<dbReference type="InterPro" id="IPR036188">
    <property type="entry name" value="FAD/NAD-bd_sf"/>
</dbReference>
<comment type="caution">
    <text evidence="3">The sequence shown here is derived from an EMBL/GenBank/DDBJ whole genome shotgun (WGS) entry which is preliminary data.</text>
</comment>